<keyword evidence="1" id="KW-1133">Transmembrane helix</keyword>
<name>A0A382WAU3_9ZZZZ</name>
<gene>
    <name evidence="2" type="ORF">METZ01_LOCUS408830</name>
</gene>
<protein>
    <submittedName>
        <fullName evidence="2">Uncharacterized protein</fullName>
    </submittedName>
</protein>
<evidence type="ECO:0000256" key="1">
    <source>
        <dbReference type="SAM" id="Phobius"/>
    </source>
</evidence>
<keyword evidence="1" id="KW-0472">Membrane</keyword>
<proteinExistence type="predicted"/>
<dbReference type="AlphaFoldDB" id="A0A382WAU3"/>
<organism evidence="2">
    <name type="scientific">marine metagenome</name>
    <dbReference type="NCBI Taxonomy" id="408172"/>
    <lineage>
        <taxon>unclassified sequences</taxon>
        <taxon>metagenomes</taxon>
        <taxon>ecological metagenomes</taxon>
    </lineage>
</organism>
<reference evidence="2" key="1">
    <citation type="submission" date="2018-05" db="EMBL/GenBank/DDBJ databases">
        <authorList>
            <person name="Lanie J.A."/>
            <person name="Ng W.-L."/>
            <person name="Kazmierczak K.M."/>
            <person name="Andrzejewski T.M."/>
            <person name="Davidsen T.M."/>
            <person name="Wayne K.J."/>
            <person name="Tettelin H."/>
            <person name="Glass J.I."/>
            <person name="Rusch D."/>
            <person name="Podicherti R."/>
            <person name="Tsui H.-C.T."/>
            <person name="Winkler M.E."/>
        </authorList>
    </citation>
    <scope>NUCLEOTIDE SEQUENCE</scope>
</reference>
<accession>A0A382WAU3</accession>
<evidence type="ECO:0000313" key="2">
    <source>
        <dbReference type="EMBL" id="SVD55976.1"/>
    </source>
</evidence>
<keyword evidence="1" id="KW-0812">Transmembrane</keyword>
<feature type="transmembrane region" description="Helical" evidence="1">
    <location>
        <begin position="20"/>
        <end position="39"/>
    </location>
</feature>
<dbReference type="EMBL" id="UINC01158434">
    <property type="protein sequence ID" value="SVD55976.1"/>
    <property type="molecule type" value="Genomic_DNA"/>
</dbReference>
<sequence length="47" mass="5245">MDLNIKYGAIVNMADYSAMWPVFIPLIVGLAPGLVYWFAITARRTGK</sequence>